<dbReference type="AlphaFoldDB" id="A0A0S4TRG5"/>
<feature type="domain" description="LysR substrate-binding" evidence="1">
    <location>
        <begin position="13"/>
        <end position="84"/>
    </location>
</feature>
<accession>A0A0S4TRG5</accession>
<protein>
    <submittedName>
        <fullName evidence="2">Transcriptional regulator, LysR family</fullName>
    </submittedName>
</protein>
<evidence type="ECO:0000259" key="1">
    <source>
        <dbReference type="Pfam" id="PF03466"/>
    </source>
</evidence>
<dbReference type="Gene3D" id="3.40.190.290">
    <property type="match status" value="1"/>
</dbReference>
<dbReference type="Pfam" id="PF03466">
    <property type="entry name" value="LysR_substrate"/>
    <property type="match status" value="1"/>
</dbReference>
<evidence type="ECO:0000313" key="2">
    <source>
        <dbReference type="EMBL" id="CUV12644.1"/>
    </source>
</evidence>
<name>A0A0S4TRG5_RALSL</name>
<proteinExistence type="predicted"/>
<organism evidence="2">
    <name type="scientific">Ralstonia solanacearum</name>
    <name type="common">Pseudomonas solanacearum</name>
    <dbReference type="NCBI Taxonomy" id="305"/>
    <lineage>
        <taxon>Bacteria</taxon>
        <taxon>Pseudomonadati</taxon>
        <taxon>Pseudomonadota</taxon>
        <taxon>Betaproteobacteria</taxon>
        <taxon>Burkholderiales</taxon>
        <taxon>Burkholderiaceae</taxon>
        <taxon>Ralstonia</taxon>
        <taxon>Ralstonia solanacearum species complex</taxon>
    </lineage>
</organism>
<sequence length="93" mass="10415">MKGQVPWMHRDRFALRTDSDPAGLAALRAGFGIGICQVRLARRDPDLVRLFADEVAPVLHTWLAMHEDQRDSPRCRVVFDALAAGLLRYVSGD</sequence>
<gene>
    <name evidence="2" type="ORF">RUN39_v1_380039</name>
</gene>
<dbReference type="SUPFAM" id="SSF53850">
    <property type="entry name" value="Periplasmic binding protein-like II"/>
    <property type="match status" value="1"/>
</dbReference>
<dbReference type="InterPro" id="IPR005119">
    <property type="entry name" value="LysR_subst-bd"/>
</dbReference>
<reference evidence="2" key="1">
    <citation type="submission" date="2015-10" db="EMBL/GenBank/DDBJ databases">
        <authorList>
            <person name="Gilbert D.G."/>
        </authorList>
    </citation>
    <scope>NUCLEOTIDE SEQUENCE</scope>
    <source>
        <strain evidence="2">Phyl III-seqv23</strain>
    </source>
</reference>
<dbReference type="EMBL" id="LN899819">
    <property type="protein sequence ID" value="CUV12644.1"/>
    <property type="molecule type" value="Genomic_DNA"/>
</dbReference>